<proteinExistence type="inferred from homology"/>
<evidence type="ECO:0000256" key="5">
    <source>
        <dbReference type="ARBA" id="ARBA00022485"/>
    </source>
</evidence>
<evidence type="ECO:0000256" key="2">
    <source>
        <dbReference type="ARBA" id="ARBA00006521"/>
    </source>
</evidence>
<comment type="catalytic activity">
    <reaction evidence="1">
        <text>Hydrolyzes single-stranded DNA or mismatched double-stranded DNA and polynucleotides, releasing free uracil.</text>
        <dbReference type="EC" id="3.2.2.27"/>
    </reaction>
</comment>
<evidence type="ECO:0000313" key="14">
    <source>
        <dbReference type="Proteomes" id="UP000183997"/>
    </source>
</evidence>
<dbReference type="Proteomes" id="UP000183997">
    <property type="component" value="Unassembled WGS sequence"/>
</dbReference>
<dbReference type="InterPro" id="IPR036895">
    <property type="entry name" value="Uracil-DNA_glycosylase-like_sf"/>
</dbReference>
<keyword evidence="14" id="KW-1185">Reference proteome</keyword>
<reference evidence="14" key="1">
    <citation type="submission" date="2016-11" db="EMBL/GenBank/DDBJ databases">
        <authorList>
            <person name="Varghese N."/>
            <person name="Submissions S."/>
        </authorList>
    </citation>
    <scope>NUCLEOTIDE SEQUENCE [LARGE SCALE GENOMIC DNA]</scope>
    <source>
        <strain evidence="14">DSM 10349</strain>
    </source>
</reference>
<sequence length="186" mass="20982">MMSLEQLASDMRQCTRCGLAEGRNKLVFGVGNPQAKLMMIGEGPGKDEDEQGIPFVGRAGQLLDRILAAIYLTREDVYIANIVKCRPPNNRVPSRTEAVACLPYLYRQIELVNPGIIVLLGSTALQNLISSEARITKMRGQWLESRSGIKIMPTYHPAAVLRDPTKRRPVWEDFQMIQEEYQRLLP</sequence>
<dbReference type="InterPro" id="IPR005273">
    <property type="entry name" value="Ura-DNA_glyco_family4"/>
</dbReference>
<keyword evidence="8" id="KW-0378">Hydrolase</keyword>
<dbReference type="STRING" id="1121421.SAMN02745123_03062"/>
<keyword evidence="11" id="KW-0234">DNA repair</keyword>
<dbReference type="GO" id="GO:0046872">
    <property type="term" value="F:metal ion binding"/>
    <property type="evidence" value="ECO:0007669"/>
    <property type="project" value="UniProtKB-KW"/>
</dbReference>
<evidence type="ECO:0000313" key="13">
    <source>
        <dbReference type="EMBL" id="SHK76817.1"/>
    </source>
</evidence>
<keyword evidence="10" id="KW-0411">Iron-sulfur</keyword>
<dbReference type="NCBIfam" id="TIGR00758">
    <property type="entry name" value="UDG_fam4"/>
    <property type="match status" value="1"/>
</dbReference>
<evidence type="ECO:0000259" key="12">
    <source>
        <dbReference type="SMART" id="SM00986"/>
    </source>
</evidence>
<organism evidence="13 14">
    <name type="scientific">Desulforamulus aeronauticus DSM 10349</name>
    <dbReference type="NCBI Taxonomy" id="1121421"/>
    <lineage>
        <taxon>Bacteria</taxon>
        <taxon>Bacillati</taxon>
        <taxon>Bacillota</taxon>
        <taxon>Clostridia</taxon>
        <taxon>Eubacteriales</taxon>
        <taxon>Peptococcaceae</taxon>
        <taxon>Desulforamulus</taxon>
    </lineage>
</organism>
<protein>
    <recommendedName>
        <fullName evidence="4">Type-4 uracil-DNA glycosylase</fullName>
        <ecNumber evidence="3">3.2.2.27</ecNumber>
    </recommendedName>
</protein>
<dbReference type="GO" id="GO:0006281">
    <property type="term" value="P:DNA repair"/>
    <property type="evidence" value="ECO:0007669"/>
    <property type="project" value="UniProtKB-KW"/>
</dbReference>
<dbReference type="GO" id="GO:0004844">
    <property type="term" value="F:uracil DNA N-glycosylase activity"/>
    <property type="evidence" value="ECO:0007669"/>
    <property type="project" value="UniProtKB-EC"/>
</dbReference>
<evidence type="ECO:0000256" key="8">
    <source>
        <dbReference type="ARBA" id="ARBA00022801"/>
    </source>
</evidence>
<evidence type="ECO:0000256" key="10">
    <source>
        <dbReference type="ARBA" id="ARBA00023014"/>
    </source>
</evidence>
<evidence type="ECO:0000256" key="4">
    <source>
        <dbReference type="ARBA" id="ARBA00019403"/>
    </source>
</evidence>
<dbReference type="InterPro" id="IPR051536">
    <property type="entry name" value="UDG_Type-4/5"/>
</dbReference>
<keyword evidence="5" id="KW-0004">4Fe-4S</keyword>
<keyword evidence="7" id="KW-0227">DNA damage</keyword>
<evidence type="ECO:0000256" key="3">
    <source>
        <dbReference type="ARBA" id="ARBA00012030"/>
    </source>
</evidence>
<accession>A0A1M6V5N4</accession>
<dbReference type="CDD" id="cd10030">
    <property type="entry name" value="UDG-F4_TTUDGA_SPO1dp_like"/>
    <property type="match status" value="1"/>
</dbReference>
<evidence type="ECO:0000256" key="6">
    <source>
        <dbReference type="ARBA" id="ARBA00022723"/>
    </source>
</evidence>
<evidence type="ECO:0000256" key="7">
    <source>
        <dbReference type="ARBA" id="ARBA00022763"/>
    </source>
</evidence>
<dbReference type="PANTHER" id="PTHR33693">
    <property type="entry name" value="TYPE-5 URACIL-DNA GLYCOSYLASE"/>
    <property type="match status" value="1"/>
</dbReference>
<evidence type="ECO:0000256" key="1">
    <source>
        <dbReference type="ARBA" id="ARBA00001400"/>
    </source>
</evidence>
<gene>
    <name evidence="13" type="ORF">SAMN02745123_03062</name>
</gene>
<name>A0A1M6V5N4_9FIRM</name>
<comment type="similarity">
    <text evidence="2">Belongs to the uracil-DNA glycosylase (UDG) superfamily. Type 4 (UDGa) family.</text>
</comment>
<dbReference type="SUPFAM" id="SSF52141">
    <property type="entry name" value="Uracil-DNA glycosylase-like"/>
    <property type="match status" value="1"/>
</dbReference>
<dbReference type="EMBL" id="FRAR01000023">
    <property type="protein sequence ID" value="SHK76817.1"/>
    <property type="molecule type" value="Genomic_DNA"/>
</dbReference>
<dbReference type="SMART" id="SM00986">
    <property type="entry name" value="UDG"/>
    <property type="match status" value="1"/>
</dbReference>
<dbReference type="SMART" id="SM00987">
    <property type="entry name" value="UreE_C"/>
    <property type="match status" value="1"/>
</dbReference>
<keyword evidence="9" id="KW-0408">Iron</keyword>
<dbReference type="PANTHER" id="PTHR33693:SF1">
    <property type="entry name" value="TYPE-4 URACIL-DNA GLYCOSYLASE"/>
    <property type="match status" value="1"/>
</dbReference>
<keyword evidence="6" id="KW-0479">Metal-binding</keyword>
<dbReference type="Pfam" id="PF03167">
    <property type="entry name" value="UDG"/>
    <property type="match status" value="1"/>
</dbReference>
<dbReference type="Gene3D" id="3.40.470.10">
    <property type="entry name" value="Uracil-DNA glycosylase-like domain"/>
    <property type="match status" value="1"/>
</dbReference>
<dbReference type="AlphaFoldDB" id="A0A1M6V5N4"/>
<dbReference type="GO" id="GO:0051539">
    <property type="term" value="F:4 iron, 4 sulfur cluster binding"/>
    <property type="evidence" value="ECO:0007669"/>
    <property type="project" value="UniProtKB-KW"/>
</dbReference>
<dbReference type="EC" id="3.2.2.27" evidence="3"/>
<dbReference type="InterPro" id="IPR005122">
    <property type="entry name" value="Uracil-DNA_glycosylase-like"/>
</dbReference>
<feature type="domain" description="Uracil-DNA glycosylase-like" evidence="12">
    <location>
        <begin position="28"/>
        <end position="175"/>
    </location>
</feature>
<evidence type="ECO:0000256" key="11">
    <source>
        <dbReference type="ARBA" id="ARBA00023204"/>
    </source>
</evidence>
<evidence type="ECO:0000256" key="9">
    <source>
        <dbReference type="ARBA" id="ARBA00023004"/>
    </source>
</evidence>